<keyword evidence="1" id="KW-0812">Transmembrane</keyword>
<keyword evidence="1" id="KW-1133">Transmembrane helix</keyword>
<keyword evidence="2" id="KW-0732">Signal</keyword>
<feature type="domain" description="Renin receptor-like C-terminal transmembrane spanning segment" evidence="3">
    <location>
        <begin position="194"/>
        <end position="253"/>
    </location>
</feature>
<evidence type="ECO:0000256" key="1">
    <source>
        <dbReference type="SAM" id="Phobius"/>
    </source>
</evidence>
<evidence type="ECO:0000313" key="4">
    <source>
        <dbReference type="EMBL" id="GAU93482.1"/>
    </source>
</evidence>
<dbReference type="InterPro" id="IPR012493">
    <property type="entry name" value="Renin_rcpt"/>
</dbReference>
<proteinExistence type="predicted"/>
<comment type="caution">
    <text evidence="4">The sequence shown here is derived from an EMBL/GenBank/DDBJ whole genome shotgun (WGS) entry which is preliminary data.</text>
</comment>
<dbReference type="STRING" id="947166.A0A1D1V0K6"/>
<keyword evidence="1" id="KW-0472">Membrane</keyword>
<dbReference type="PANTHER" id="PTHR13351">
    <property type="entry name" value="RENIN RECEPTOR"/>
    <property type="match status" value="1"/>
</dbReference>
<sequence>MGMHWLILLLSLVTCTSFVSGEVDTKNHVAQLIGLRFSTTDSKKPQTVIILLSNETDSATSAGTMLAEEELFELGSDLETKDPTAAYVHFDGDNLTSSQSQYFTDLEQTHSTDPWVGVIERIKSYRNGRKNVLGDLIVFQSYPLNLPELVADLCGSSSEQCQIITAGKEVPEAQSSRWKRQAVETTTQPPSVANEYLQANIPLDAPAAFHLLFWTSLAIALTVYGVAYGMWHMDPGRDSIIYRMTSAQKYKKDK</sequence>
<dbReference type="Proteomes" id="UP000186922">
    <property type="component" value="Unassembled WGS sequence"/>
</dbReference>
<name>A0A1D1V0K6_RAMVA</name>
<dbReference type="GO" id="GO:0009897">
    <property type="term" value="C:external side of plasma membrane"/>
    <property type="evidence" value="ECO:0007669"/>
    <property type="project" value="TreeGrafter"/>
</dbReference>
<dbReference type="InterPro" id="IPR056780">
    <property type="entry name" value="Renin_r_C"/>
</dbReference>
<feature type="chain" id="PRO_5008897873" description="Renin receptor-like C-terminal transmembrane spanning segment domain-containing protein" evidence="2">
    <location>
        <begin position="22"/>
        <end position="254"/>
    </location>
</feature>
<evidence type="ECO:0000256" key="2">
    <source>
        <dbReference type="SAM" id="SignalP"/>
    </source>
</evidence>
<protein>
    <recommendedName>
        <fullName evidence="3">Renin receptor-like C-terminal transmembrane spanning segment domain-containing protein</fullName>
    </recommendedName>
</protein>
<gene>
    <name evidence="4" type="primary">RvY_05417-1</name>
    <name evidence="4" type="synonym">RvY_05417.1</name>
    <name evidence="4" type="ORF">RvY_05417</name>
</gene>
<dbReference type="GO" id="GO:0038023">
    <property type="term" value="F:signaling receptor activity"/>
    <property type="evidence" value="ECO:0007669"/>
    <property type="project" value="InterPro"/>
</dbReference>
<dbReference type="Pfam" id="PF07850">
    <property type="entry name" value="Renin_r"/>
    <property type="match status" value="1"/>
</dbReference>
<feature type="transmembrane region" description="Helical" evidence="1">
    <location>
        <begin position="211"/>
        <end position="231"/>
    </location>
</feature>
<dbReference type="PANTHER" id="PTHR13351:SF1">
    <property type="entry name" value="RENIN RECEPTOR"/>
    <property type="match status" value="1"/>
</dbReference>
<accession>A0A1D1V0K6</accession>
<keyword evidence="5" id="KW-1185">Reference proteome</keyword>
<dbReference type="AlphaFoldDB" id="A0A1D1V0K6"/>
<feature type="signal peptide" evidence="2">
    <location>
        <begin position="1"/>
        <end position="21"/>
    </location>
</feature>
<dbReference type="OrthoDB" id="7866065at2759"/>
<evidence type="ECO:0000313" key="5">
    <source>
        <dbReference type="Proteomes" id="UP000186922"/>
    </source>
</evidence>
<dbReference type="EMBL" id="BDGG01000002">
    <property type="protein sequence ID" value="GAU93482.1"/>
    <property type="molecule type" value="Genomic_DNA"/>
</dbReference>
<evidence type="ECO:0000259" key="3">
    <source>
        <dbReference type="Pfam" id="PF07850"/>
    </source>
</evidence>
<reference evidence="4 5" key="1">
    <citation type="journal article" date="2016" name="Nat. Commun.">
        <title>Extremotolerant tardigrade genome and improved radiotolerance of human cultured cells by tardigrade-unique protein.</title>
        <authorList>
            <person name="Hashimoto T."/>
            <person name="Horikawa D.D."/>
            <person name="Saito Y."/>
            <person name="Kuwahara H."/>
            <person name="Kozuka-Hata H."/>
            <person name="Shin-I T."/>
            <person name="Minakuchi Y."/>
            <person name="Ohishi K."/>
            <person name="Motoyama A."/>
            <person name="Aizu T."/>
            <person name="Enomoto A."/>
            <person name="Kondo K."/>
            <person name="Tanaka S."/>
            <person name="Hara Y."/>
            <person name="Koshikawa S."/>
            <person name="Sagara H."/>
            <person name="Miura T."/>
            <person name="Yokobori S."/>
            <person name="Miyagawa K."/>
            <person name="Suzuki Y."/>
            <person name="Kubo T."/>
            <person name="Oyama M."/>
            <person name="Kohara Y."/>
            <person name="Fujiyama A."/>
            <person name="Arakawa K."/>
            <person name="Katayama T."/>
            <person name="Toyoda A."/>
            <person name="Kunieda T."/>
        </authorList>
    </citation>
    <scope>NUCLEOTIDE SEQUENCE [LARGE SCALE GENOMIC DNA]</scope>
    <source>
        <strain evidence="4 5">YOKOZUNA-1</strain>
    </source>
</reference>
<organism evidence="4 5">
    <name type="scientific">Ramazzottius varieornatus</name>
    <name type="common">Water bear</name>
    <name type="synonym">Tardigrade</name>
    <dbReference type="NCBI Taxonomy" id="947166"/>
    <lineage>
        <taxon>Eukaryota</taxon>
        <taxon>Metazoa</taxon>
        <taxon>Ecdysozoa</taxon>
        <taxon>Tardigrada</taxon>
        <taxon>Eutardigrada</taxon>
        <taxon>Parachela</taxon>
        <taxon>Hypsibioidea</taxon>
        <taxon>Ramazzottiidae</taxon>
        <taxon>Ramazzottius</taxon>
    </lineage>
</organism>